<dbReference type="InterPro" id="IPR015884">
    <property type="entry name" value="Malic_enzyme_CS"/>
</dbReference>
<dbReference type="Proteomes" id="UP000480266">
    <property type="component" value="Unassembled WGS sequence"/>
</dbReference>
<evidence type="ECO:0000256" key="1">
    <source>
        <dbReference type="ARBA" id="ARBA00001936"/>
    </source>
</evidence>
<keyword evidence="3" id="KW-0479">Metal-binding</keyword>
<comment type="cofactor">
    <cofactor evidence="2">
        <name>Mg(2+)</name>
        <dbReference type="ChEBI" id="CHEBI:18420"/>
    </cofactor>
</comment>
<dbReference type="SUPFAM" id="SSF53223">
    <property type="entry name" value="Aminoacid dehydrogenase-like, N-terminal domain"/>
    <property type="match status" value="1"/>
</dbReference>
<evidence type="ECO:0000256" key="4">
    <source>
        <dbReference type="ARBA" id="ARBA00023002"/>
    </source>
</evidence>
<dbReference type="SMART" id="SM01274">
    <property type="entry name" value="malic"/>
    <property type="match status" value="1"/>
</dbReference>
<dbReference type="Gene3D" id="3.40.50.720">
    <property type="entry name" value="NAD(P)-binding Rossmann-like Domain"/>
    <property type="match status" value="1"/>
</dbReference>
<gene>
    <name evidence="7" type="ORF">G4V63_19160</name>
</gene>
<organism evidence="7 8">
    <name type="scientific">Candidatus Afipia apatlaquensis</name>
    <dbReference type="NCBI Taxonomy" id="2712852"/>
    <lineage>
        <taxon>Bacteria</taxon>
        <taxon>Pseudomonadati</taxon>
        <taxon>Pseudomonadota</taxon>
        <taxon>Alphaproteobacteria</taxon>
        <taxon>Hyphomicrobiales</taxon>
        <taxon>Nitrobacteraceae</taxon>
        <taxon>Afipia</taxon>
    </lineage>
</organism>
<dbReference type="SMART" id="SM00919">
    <property type="entry name" value="Malic_M"/>
    <property type="match status" value="1"/>
</dbReference>
<evidence type="ECO:0000313" key="8">
    <source>
        <dbReference type="Proteomes" id="UP000480266"/>
    </source>
</evidence>
<dbReference type="PANTHER" id="PTHR43237">
    <property type="entry name" value="NADP-DEPENDENT MALIC ENZYME"/>
    <property type="match status" value="1"/>
</dbReference>
<keyword evidence="8" id="KW-1185">Reference proteome</keyword>
<comment type="caution">
    <text evidence="7">The sequence shown here is derived from an EMBL/GenBank/DDBJ whole genome shotgun (WGS) entry which is preliminary data.</text>
</comment>
<dbReference type="SUPFAM" id="SSF51735">
    <property type="entry name" value="NAD(P)-binding Rossmann-fold domains"/>
    <property type="match status" value="1"/>
</dbReference>
<proteinExistence type="predicted"/>
<evidence type="ECO:0000259" key="6">
    <source>
        <dbReference type="SMART" id="SM01274"/>
    </source>
</evidence>
<dbReference type="GO" id="GO:0046872">
    <property type="term" value="F:metal ion binding"/>
    <property type="evidence" value="ECO:0007669"/>
    <property type="project" value="UniProtKB-KW"/>
</dbReference>
<evidence type="ECO:0000256" key="2">
    <source>
        <dbReference type="ARBA" id="ARBA00001946"/>
    </source>
</evidence>
<dbReference type="InterPro" id="IPR046346">
    <property type="entry name" value="Aminoacid_DH-like_N_sf"/>
</dbReference>
<protein>
    <submittedName>
        <fullName evidence="7">NADP-dependent malic enzyme</fullName>
    </submittedName>
</protein>
<dbReference type="InterPro" id="IPR037062">
    <property type="entry name" value="Malic_N_dom_sf"/>
</dbReference>
<dbReference type="InterPro" id="IPR012301">
    <property type="entry name" value="Malic_N_dom"/>
</dbReference>
<reference evidence="7" key="1">
    <citation type="submission" date="2020-02" db="EMBL/GenBank/DDBJ databases">
        <title>Draft genome sequence of Candidatus Afipia apatlaquensis IBT-C3, a potential strain for decolorization of textile dyes.</title>
        <authorList>
            <person name="Sanchez-Reyes A."/>
            <person name="Breton-Deval L."/>
            <person name="Mangelson H."/>
            <person name="Sanchez-Flores A."/>
        </authorList>
    </citation>
    <scope>NUCLEOTIDE SEQUENCE [LARGE SCALE GENOMIC DNA]</scope>
    <source>
        <strain evidence="7">IBT-C3</strain>
    </source>
</reference>
<dbReference type="GO" id="GO:0004470">
    <property type="term" value="F:malic enzyme activity"/>
    <property type="evidence" value="ECO:0007669"/>
    <property type="project" value="InterPro"/>
</dbReference>
<dbReference type="AlphaFoldDB" id="A0A7C9VHG3"/>
<name>A0A7C9VHG3_9BRAD</name>
<feature type="domain" description="Malic enzyme NAD-binding" evidence="5">
    <location>
        <begin position="171"/>
        <end position="394"/>
    </location>
</feature>
<evidence type="ECO:0000256" key="3">
    <source>
        <dbReference type="ARBA" id="ARBA00022723"/>
    </source>
</evidence>
<comment type="cofactor">
    <cofactor evidence="1">
        <name>Mn(2+)</name>
        <dbReference type="ChEBI" id="CHEBI:29035"/>
    </cofactor>
</comment>
<evidence type="ECO:0000313" key="7">
    <source>
        <dbReference type="EMBL" id="NGX97246.1"/>
    </source>
</evidence>
<feature type="domain" description="Malic enzyme N-terminal" evidence="6">
    <location>
        <begin position="26"/>
        <end position="159"/>
    </location>
</feature>
<dbReference type="Pfam" id="PF00390">
    <property type="entry name" value="malic"/>
    <property type="match status" value="1"/>
</dbReference>
<dbReference type="InterPro" id="IPR051674">
    <property type="entry name" value="Malate_Decarboxylase"/>
</dbReference>
<dbReference type="GO" id="GO:0051287">
    <property type="term" value="F:NAD binding"/>
    <property type="evidence" value="ECO:0007669"/>
    <property type="project" value="InterPro"/>
</dbReference>
<keyword evidence="4" id="KW-0560">Oxidoreductase</keyword>
<dbReference type="EMBL" id="JAAMRR010000973">
    <property type="protein sequence ID" value="NGX97246.1"/>
    <property type="molecule type" value="Genomic_DNA"/>
</dbReference>
<dbReference type="PANTHER" id="PTHR43237:SF4">
    <property type="entry name" value="NADP-DEPENDENT MALIC ENZYME"/>
    <property type="match status" value="1"/>
</dbReference>
<evidence type="ECO:0000259" key="5">
    <source>
        <dbReference type="SMART" id="SM00919"/>
    </source>
</evidence>
<dbReference type="InterPro" id="IPR036291">
    <property type="entry name" value="NAD(P)-bd_dom_sf"/>
</dbReference>
<dbReference type="PROSITE" id="PS00331">
    <property type="entry name" value="MALIC_ENZYMES"/>
    <property type="match status" value="1"/>
</dbReference>
<accession>A0A7C9VHG3</accession>
<sequence>MPGSDTRWTVTQEAAVSAVRDVFCGHGKLEIVPKVYVGSLRDVATLYTPGVGTLVQRIVADASQADILTNRANTIAVVTDGTAVLGFGRTGPLPAIPVMEGKAIMFKLLAGLDAVPLCLDVRDSAKLVDHIAALEPSFAGFNLEDVASPHCFATVEELTRRLSVPVFHDDQYGTATVIVAGLMNALKVVGKRKEDIRIVVNGAGAAGTAAARLCLAWGAGDVVVCDRHGVLCEGEVQPSMHMAALASITNKSRIKGTLADALKGADAFVGLSTGPLIDASHIQSMAKSAVVFACANPVPEIMPHEAIAAGAAIAGSGRFDAPNQCNNVLAFPGIMRGAVDVSVKNITETICLAASRAIADHVTTAQLGPENVLPNPLDSELCPMVAEAVAAQAAAEGLARKQYMQGAIAERVRALNRVSGHQQEILRGLIQKNAETTAS</sequence>
<dbReference type="InterPro" id="IPR012302">
    <property type="entry name" value="Malic_NAD-bd"/>
</dbReference>
<dbReference type="GO" id="GO:0016616">
    <property type="term" value="F:oxidoreductase activity, acting on the CH-OH group of donors, NAD or NADP as acceptor"/>
    <property type="evidence" value="ECO:0007669"/>
    <property type="project" value="InterPro"/>
</dbReference>
<dbReference type="Gene3D" id="3.40.50.10380">
    <property type="entry name" value="Malic enzyme, N-terminal domain"/>
    <property type="match status" value="1"/>
</dbReference>
<dbReference type="Pfam" id="PF03949">
    <property type="entry name" value="Malic_M"/>
    <property type="match status" value="1"/>
</dbReference>